<keyword evidence="2" id="KW-1185">Reference proteome</keyword>
<evidence type="ECO:0000313" key="2">
    <source>
        <dbReference type="Proteomes" id="UP000593564"/>
    </source>
</evidence>
<reference evidence="1 2" key="2">
    <citation type="submission" date="2020-07" db="EMBL/GenBank/DDBJ databases">
        <title>Genome assembly of wild tea tree DASZ reveals pedigree and selection history of tea varieties.</title>
        <authorList>
            <person name="Zhang W."/>
        </authorList>
    </citation>
    <scope>NUCLEOTIDE SEQUENCE [LARGE SCALE GENOMIC DNA]</scope>
    <source>
        <strain evidence="2">cv. G240</strain>
        <tissue evidence="1">Leaf</tissue>
    </source>
</reference>
<accession>A0A7J7HWD3</accession>
<sequence>MKNRVTKSSPNGSSERPLAGRVLQSIHTLPSISLSSKLQNPIVLAPFSLHLLAQHLHHPSKHLGTDFQRLKALYLGPEVVEGRLYKGFVDLVIEIDLKVTLLKGLRQELIGIDEQRGAVQTLIEMLQSPDVQLRETSAFALGLELPIGLLGCTNLKQQLDGSIALYKLANKATTLSSIDAAPPSLTPQVYVLFIVSLFGPCVLLDLELFQAISRTSIWQIS</sequence>
<dbReference type="InterPro" id="IPR044282">
    <property type="entry name" value="ABAP1/ARIA"/>
</dbReference>
<dbReference type="EMBL" id="JACBKZ010000002">
    <property type="protein sequence ID" value="KAF5957150.1"/>
    <property type="molecule type" value="Genomic_DNA"/>
</dbReference>
<protein>
    <submittedName>
        <fullName evidence="1">Uncharacterized protein</fullName>
    </submittedName>
</protein>
<evidence type="ECO:0000313" key="1">
    <source>
        <dbReference type="EMBL" id="KAF5957150.1"/>
    </source>
</evidence>
<reference evidence="2" key="1">
    <citation type="journal article" date="2020" name="Nat. Commun.">
        <title>Genome assembly of wild tea tree DASZ reveals pedigree and selection history of tea varieties.</title>
        <authorList>
            <person name="Zhang W."/>
            <person name="Zhang Y."/>
            <person name="Qiu H."/>
            <person name="Guo Y."/>
            <person name="Wan H."/>
            <person name="Zhang X."/>
            <person name="Scossa F."/>
            <person name="Alseekh S."/>
            <person name="Zhang Q."/>
            <person name="Wang P."/>
            <person name="Xu L."/>
            <person name="Schmidt M.H."/>
            <person name="Jia X."/>
            <person name="Li D."/>
            <person name="Zhu A."/>
            <person name="Guo F."/>
            <person name="Chen W."/>
            <person name="Ni D."/>
            <person name="Usadel B."/>
            <person name="Fernie A.R."/>
            <person name="Wen W."/>
        </authorList>
    </citation>
    <scope>NUCLEOTIDE SEQUENCE [LARGE SCALE GENOMIC DNA]</scope>
    <source>
        <strain evidence="2">cv. G240</strain>
    </source>
</reference>
<gene>
    <name evidence="1" type="ORF">HYC85_004375</name>
</gene>
<dbReference type="Proteomes" id="UP000593564">
    <property type="component" value="Unassembled WGS sequence"/>
</dbReference>
<dbReference type="PANTHER" id="PTHR46710:SF1">
    <property type="entry name" value="ARM REPEAT PROTEIN INTERACTING WITH ABF2"/>
    <property type="match status" value="1"/>
</dbReference>
<comment type="caution">
    <text evidence="1">The sequence shown here is derived from an EMBL/GenBank/DDBJ whole genome shotgun (WGS) entry which is preliminary data.</text>
</comment>
<dbReference type="PANTHER" id="PTHR46710">
    <property type="entry name" value="ARM REPEAT PROTEIN INTERACTING WITH ABF2"/>
    <property type="match status" value="1"/>
</dbReference>
<dbReference type="AlphaFoldDB" id="A0A7J7HWD3"/>
<proteinExistence type="predicted"/>
<name>A0A7J7HWD3_CAMSI</name>
<organism evidence="1 2">
    <name type="scientific">Camellia sinensis</name>
    <name type="common">Tea plant</name>
    <name type="synonym">Thea sinensis</name>
    <dbReference type="NCBI Taxonomy" id="4442"/>
    <lineage>
        <taxon>Eukaryota</taxon>
        <taxon>Viridiplantae</taxon>
        <taxon>Streptophyta</taxon>
        <taxon>Embryophyta</taxon>
        <taxon>Tracheophyta</taxon>
        <taxon>Spermatophyta</taxon>
        <taxon>Magnoliopsida</taxon>
        <taxon>eudicotyledons</taxon>
        <taxon>Gunneridae</taxon>
        <taxon>Pentapetalae</taxon>
        <taxon>asterids</taxon>
        <taxon>Ericales</taxon>
        <taxon>Theaceae</taxon>
        <taxon>Camellia</taxon>
    </lineage>
</organism>